<dbReference type="InterPro" id="IPR000209">
    <property type="entry name" value="Peptidase_S8/S53_dom"/>
</dbReference>
<dbReference type="PROSITE" id="PS00138">
    <property type="entry name" value="SUBTILASE_SER"/>
    <property type="match status" value="1"/>
</dbReference>
<comment type="caution">
    <text evidence="8">The sequence shown here is derived from an EMBL/GenBank/DDBJ whole genome shotgun (WGS) entry which is preliminary data.</text>
</comment>
<dbReference type="PANTHER" id="PTHR43806:SF11">
    <property type="entry name" value="CEREVISIN-RELATED"/>
    <property type="match status" value="1"/>
</dbReference>
<feature type="active site" description="Charge relay system" evidence="5">
    <location>
        <position position="217"/>
    </location>
</feature>
<sequence>MATARGLLVKVRGDGAGLSVRGGPPRIGGIEAEPILSLPPGAGGASPAAAADRGATWLRLATEAADSDNPWDHAHDIVAQNPALAAAGAEVLAIEPDILQQWDYKDSGGDRGMAATAAPACTFDEQDPSGGQATVLGRVAWNAAPDFSQFLAARNRVGAKQANITIAHLDTGFDPGHQTLPSGLLKAQQRNFVDDGTGPNNATDHAPAGTLTSNRGHGTGTLSLLAGNKLDGTSPHWPGFSDFVGGAPQAKILPVRIADWVVRLTTGTMVQGIDYARQQGAQVLSMSMGGLASQALVDAVNLAYEHGLVMVTAAGNNFTITPSSIVYPARYNRVLAACGVMGDGRAYAGLALGTMQGNYGPPSKMATALGAYTPNVPWAEIDCRKIVDMDGSGTSAATPQIAAAAALWLAEHWDVVKNYPQPWMRIEAVRKALFAKALKSTAKMNAAETREKIGQGVLRALDTLDFLPPTAASLTKLAPATYTWSWLDLLTGGNSLAAPPPATLRQRMMFALELTQMAQHTVAIEQAIADPDADPDKVSTAARNRYLEAALDQGNPSKPLRAFLEGWLGRPGATAVAAAPVATPKPVVKRKPRLPPPPQRRLRIYALDPSIAKQLDSVSVYRATLSVPWDDKPLTEAALRPGPIGEYLEVIDVDPASDRVYDPVDLNDKQLLAQDGLTPSEGNPKFHQQMVYAVAMTTIGHFERALGRRALWASHYADHPGRLGAMETKAYYVPRLRIYPHALRAENAYYSPEKKALLFGYFPATGKDGDVTTPGTTVFSCLSNDIVAHEMSHALLDGLYRHFQEASNADVPAFHEAFADIVALFQHFTLKELVSFTIAKAKGTLSAASLLSGIARQFGEGSGMAGPLREYSGADLSGNLDYYTTFEAHGRGSILVFAVYKAFEAIVTRRTEDLIQLATGGTGVLPAGVLHPGLVDRLTDETTKIAKQMLTMCIRALDYCPAVDITFGEYLRALITADRDAYPDDPLHYRLAFIESFRKLKLLPRDVRTISEETLAWSAPVNVDSSPDWLKKCLRGIDLSWDQELKRSKIFELNETNRFALWKSMRDAFIGHPDRLEQFGLLCDLPRYDEDGVMMHEARNGETTFDIYGVRPTRRVAPDGSFRIEVIAAVQQRVPVGLDGALLLKGVAKKGDEFFWFRGGATIIIDPRKGHEEIRYAIIKNTASADRRKRQTATVTANYLSPLRALYFGGETSEPFAMLHASDGDDDHV</sequence>
<evidence type="ECO:0000256" key="6">
    <source>
        <dbReference type="SAM" id="MobiDB-lite"/>
    </source>
</evidence>
<evidence type="ECO:0000313" key="9">
    <source>
        <dbReference type="Proteomes" id="UP001276840"/>
    </source>
</evidence>
<comment type="similarity">
    <text evidence="1 5">Belongs to the peptidase S8 family.</text>
</comment>
<evidence type="ECO:0000256" key="3">
    <source>
        <dbReference type="ARBA" id="ARBA00022801"/>
    </source>
</evidence>
<keyword evidence="2 5" id="KW-0645">Protease</keyword>
<accession>A0ABU4ZLB5</accession>
<name>A0ABU4ZLB5_9HYPH</name>
<dbReference type="PROSITE" id="PS51892">
    <property type="entry name" value="SUBTILASE"/>
    <property type="match status" value="1"/>
</dbReference>
<feature type="active site" description="Charge relay system" evidence="5">
    <location>
        <position position="395"/>
    </location>
</feature>
<keyword evidence="9" id="KW-1185">Reference proteome</keyword>
<dbReference type="InterPro" id="IPR036852">
    <property type="entry name" value="Peptidase_S8/S53_dom_sf"/>
</dbReference>
<organism evidence="8 9">
    <name type="scientific">Mesorhizobium montanum</name>
    <dbReference type="NCBI Taxonomy" id="3072323"/>
    <lineage>
        <taxon>Bacteria</taxon>
        <taxon>Pseudomonadati</taxon>
        <taxon>Pseudomonadota</taxon>
        <taxon>Alphaproteobacteria</taxon>
        <taxon>Hyphomicrobiales</taxon>
        <taxon>Phyllobacteriaceae</taxon>
        <taxon>Mesorhizobium</taxon>
    </lineage>
</organism>
<dbReference type="InterPro" id="IPR015500">
    <property type="entry name" value="Peptidase_S8_subtilisin-rel"/>
</dbReference>
<dbReference type="EMBL" id="JAVIJF010000006">
    <property type="protein sequence ID" value="MDX8524833.1"/>
    <property type="molecule type" value="Genomic_DNA"/>
</dbReference>
<dbReference type="PRINTS" id="PR00723">
    <property type="entry name" value="SUBTILISIN"/>
</dbReference>
<evidence type="ECO:0000259" key="7">
    <source>
        <dbReference type="Pfam" id="PF00082"/>
    </source>
</evidence>
<dbReference type="RefSeq" id="WP_320232569.1">
    <property type="nucleotide sequence ID" value="NZ_JAVIJF010000006.1"/>
</dbReference>
<evidence type="ECO:0000313" key="8">
    <source>
        <dbReference type="EMBL" id="MDX8524833.1"/>
    </source>
</evidence>
<dbReference type="PANTHER" id="PTHR43806">
    <property type="entry name" value="PEPTIDASE S8"/>
    <property type="match status" value="1"/>
</dbReference>
<keyword evidence="4 5" id="KW-0720">Serine protease</keyword>
<protein>
    <submittedName>
        <fullName evidence="8">S8 family serine peptidase</fullName>
    </submittedName>
</protein>
<evidence type="ECO:0000256" key="4">
    <source>
        <dbReference type="ARBA" id="ARBA00022825"/>
    </source>
</evidence>
<dbReference type="SUPFAM" id="SSF52743">
    <property type="entry name" value="Subtilisin-like"/>
    <property type="match status" value="1"/>
</dbReference>
<evidence type="ECO:0000256" key="2">
    <source>
        <dbReference type="ARBA" id="ARBA00022670"/>
    </source>
</evidence>
<evidence type="ECO:0000256" key="5">
    <source>
        <dbReference type="PROSITE-ProRule" id="PRU01240"/>
    </source>
</evidence>
<proteinExistence type="inferred from homology"/>
<dbReference type="Pfam" id="PF00082">
    <property type="entry name" value="Peptidase_S8"/>
    <property type="match status" value="1"/>
</dbReference>
<dbReference type="InterPro" id="IPR050131">
    <property type="entry name" value="Peptidase_S8_subtilisin-like"/>
</dbReference>
<reference evidence="8 9" key="1">
    <citation type="submission" date="2023-08" db="EMBL/GenBank/DDBJ databases">
        <title>Implementing the SeqCode for naming new Mesorhizobium species isolated from Vachellia karroo root nodules.</title>
        <authorList>
            <person name="Van Lill M."/>
        </authorList>
    </citation>
    <scope>NUCLEOTIDE SEQUENCE [LARGE SCALE GENOMIC DNA]</scope>
    <source>
        <strain evidence="8 9">MSK 1335</strain>
    </source>
</reference>
<feature type="domain" description="Peptidase S8/S53" evidence="7">
    <location>
        <begin position="163"/>
        <end position="437"/>
    </location>
</feature>
<dbReference type="Proteomes" id="UP001276840">
    <property type="component" value="Unassembled WGS sequence"/>
</dbReference>
<dbReference type="Gene3D" id="3.40.50.200">
    <property type="entry name" value="Peptidase S8/S53 domain"/>
    <property type="match status" value="1"/>
</dbReference>
<dbReference type="CDD" id="cd09598">
    <property type="entry name" value="M4_like"/>
    <property type="match status" value="1"/>
</dbReference>
<dbReference type="SUPFAM" id="SSF55486">
    <property type="entry name" value="Metalloproteases ('zincins'), catalytic domain"/>
    <property type="match status" value="1"/>
</dbReference>
<dbReference type="InterPro" id="IPR023828">
    <property type="entry name" value="Peptidase_S8_Ser-AS"/>
</dbReference>
<keyword evidence="3 5" id="KW-0378">Hydrolase</keyword>
<feature type="active site" description="Charge relay system" evidence="5">
    <location>
        <position position="170"/>
    </location>
</feature>
<gene>
    <name evidence="8" type="ORF">RFM68_09960</name>
</gene>
<feature type="region of interest" description="Disordered" evidence="6">
    <location>
        <begin position="191"/>
        <end position="217"/>
    </location>
</feature>
<evidence type="ECO:0000256" key="1">
    <source>
        <dbReference type="ARBA" id="ARBA00011073"/>
    </source>
</evidence>